<gene>
    <name evidence="2" type="ORF">K8V47_06315</name>
</gene>
<keyword evidence="1" id="KW-0472">Membrane</keyword>
<accession>A0A921E8B4</accession>
<feature type="transmembrane region" description="Helical" evidence="1">
    <location>
        <begin position="222"/>
        <end position="243"/>
    </location>
</feature>
<evidence type="ECO:0000313" key="2">
    <source>
        <dbReference type="EMBL" id="HJE39353.1"/>
    </source>
</evidence>
<dbReference type="AlphaFoldDB" id="A0A921E8B4"/>
<organism evidence="2 3">
    <name type="scientific">Candidatus Amulumruptor caecigallinarius</name>
    <dbReference type="NCBI Taxonomy" id="2109911"/>
    <lineage>
        <taxon>Bacteria</taxon>
        <taxon>Pseudomonadati</taxon>
        <taxon>Bacteroidota</taxon>
        <taxon>Bacteroidia</taxon>
        <taxon>Bacteroidales</taxon>
        <taxon>Muribaculaceae</taxon>
        <taxon>Candidatus Amulumruptor</taxon>
    </lineage>
</organism>
<protein>
    <submittedName>
        <fullName evidence="2">Uncharacterized protein</fullName>
    </submittedName>
</protein>
<evidence type="ECO:0000256" key="1">
    <source>
        <dbReference type="SAM" id="Phobius"/>
    </source>
</evidence>
<evidence type="ECO:0000313" key="3">
    <source>
        <dbReference type="Proteomes" id="UP000711407"/>
    </source>
</evidence>
<feature type="non-terminal residue" evidence="2">
    <location>
        <position position="1"/>
    </location>
</feature>
<name>A0A921E8B4_9BACT</name>
<feature type="transmembrane region" description="Helical" evidence="1">
    <location>
        <begin position="6"/>
        <end position="23"/>
    </location>
</feature>
<feature type="transmembrane region" description="Helical" evidence="1">
    <location>
        <begin position="30"/>
        <end position="50"/>
    </location>
</feature>
<reference evidence="2" key="1">
    <citation type="journal article" date="2021" name="PeerJ">
        <title>Extensive microbial diversity within the chicken gut microbiome revealed by metagenomics and culture.</title>
        <authorList>
            <person name="Gilroy R."/>
            <person name="Ravi A."/>
            <person name="Getino M."/>
            <person name="Pursley I."/>
            <person name="Horton D.L."/>
            <person name="Alikhan N.F."/>
            <person name="Baker D."/>
            <person name="Gharbi K."/>
            <person name="Hall N."/>
            <person name="Watson M."/>
            <person name="Adriaenssens E.M."/>
            <person name="Foster-Nyarko E."/>
            <person name="Jarju S."/>
            <person name="Secka A."/>
            <person name="Antonio M."/>
            <person name="Oren A."/>
            <person name="Chaudhuri R.R."/>
            <person name="La Ragione R."/>
            <person name="Hildebrand F."/>
            <person name="Pallen M.J."/>
        </authorList>
    </citation>
    <scope>NUCLEOTIDE SEQUENCE</scope>
    <source>
        <strain evidence="2">4100</strain>
    </source>
</reference>
<dbReference type="EMBL" id="DYXT01000031">
    <property type="protein sequence ID" value="HJE39353.1"/>
    <property type="molecule type" value="Genomic_DNA"/>
</dbReference>
<feature type="transmembrane region" description="Helical" evidence="1">
    <location>
        <begin position="115"/>
        <end position="133"/>
    </location>
</feature>
<proteinExistence type="predicted"/>
<reference evidence="2" key="2">
    <citation type="submission" date="2021-09" db="EMBL/GenBank/DDBJ databases">
        <authorList>
            <person name="Gilroy R."/>
        </authorList>
    </citation>
    <scope>NUCLEOTIDE SEQUENCE</scope>
    <source>
        <strain evidence="2">4100</strain>
    </source>
</reference>
<keyword evidence="1" id="KW-1133">Transmembrane helix</keyword>
<feature type="transmembrane region" description="Helical" evidence="1">
    <location>
        <begin position="191"/>
        <end position="210"/>
    </location>
</feature>
<keyword evidence="1" id="KW-0812">Transmembrane</keyword>
<dbReference type="Proteomes" id="UP000711407">
    <property type="component" value="Unassembled WGS sequence"/>
</dbReference>
<feature type="transmembrane region" description="Helical" evidence="1">
    <location>
        <begin position="73"/>
        <end position="103"/>
    </location>
</feature>
<comment type="caution">
    <text evidence="2">The sequence shown here is derived from an EMBL/GenBank/DDBJ whole genome shotgun (WGS) entry which is preliminary data.</text>
</comment>
<sequence>VLLIKAVSMVCYAAVLGFFIWQFRKHRWNWWIILAPVFMGFVMCIIRKDFMQELMLIGMLAMLGHDRYAKGRVVLWVATAVCIIELLIHEAFVFWGIPIIVMLIYTSTTARWDKIVSITVIVSTFITMCWFKGSPGIASDIIQSWQPYFPDLQEQTSSSIGAIGWDTMWTFRFHCMTNFCSPTIGWLRLPLQLAAFICYTYMVCNFVYTFSPPGHQRELMRGRLTAVYMLTATCMIPMFTVLSVDYSRLYQYLCVTSFATVLLIPGARLDRGLPGWLKRFTTCLNNTVDSYFTPSKGLMVALLFLSDINGIHQLNDAGVGTLVSLYHGLLMAVHYVLG</sequence>